<sequence length="175" mass="19523">MNFKLFFIGFLAVSLLVSMTEAGKDRRKKQKAKERAEDDETDQETAGGKGLEESGKGKDEKERSSVLEKQSEKKEEGESSSSEEDEEEKNNSTVIIRRRRNVPGPSDGVQRYLNNNGKQSAKVENRAPEDAYVLPTDAIKRVKRNTVEMVKSKEINDGVQLPIDKKPTATAAPSH</sequence>
<proteinExistence type="predicted"/>
<evidence type="ECO:0000313" key="3">
    <source>
        <dbReference type="EnsemblMetazoa" id="CJA03045.1"/>
    </source>
</evidence>
<reference evidence="4" key="1">
    <citation type="submission" date="2010-08" db="EMBL/GenBank/DDBJ databases">
        <authorList>
            <consortium name="Caenorhabditis japonica Sequencing Consortium"/>
            <person name="Wilson R.K."/>
        </authorList>
    </citation>
    <scope>NUCLEOTIDE SEQUENCE [LARGE SCALE GENOMIC DNA]</scope>
    <source>
        <strain evidence="4">DF5081</strain>
    </source>
</reference>
<reference evidence="3" key="2">
    <citation type="submission" date="2022-06" db="UniProtKB">
        <authorList>
            <consortium name="EnsemblMetazoa"/>
        </authorList>
    </citation>
    <scope>IDENTIFICATION</scope>
    <source>
        <strain evidence="3">DF5081</strain>
    </source>
</reference>
<dbReference type="OMA" id="EINDGAQ"/>
<evidence type="ECO:0000256" key="2">
    <source>
        <dbReference type="SAM" id="SignalP"/>
    </source>
</evidence>
<organism evidence="3 4">
    <name type="scientific">Caenorhabditis japonica</name>
    <dbReference type="NCBI Taxonomy" id="281687"/>
    <lineage>
        <taxon>Eukaryota</taxon>
        <taxon>Metazoa</taxon>
        <taxon>Ecdysozoa</taxon>
        <taxon>Nematoda</taxon>
        <taxon>Chromadorea</taxon>
        <taxon>Rhabditida</taxon>
        <taxon>Rhabditina</taxon>
        <taxon>Rhabditomorpha</taxon>
        <taxon>Rhabditoidea</taxon>
        <taxon>Rhabditidae</taxon>
        <taxon>Peloderinae</taxon>
        <taxon>Caenorhabditis</taxon>
    </lineage>
</organism>
<keyword evidence="4" id="KW-1185">Reference proteome</keyword>
<evidence type="ECO:0000313" key="4">
    <source>
        <dbReference type="Proteomes" id="UP000005237"/>
    </source>
</evidence>
<dbReference type="EnsemblMetazoa" id="CJA03045.1">
    <property type="protein sequence ID" value="CJA03045.1"/>
    <property type="gene ID" value="WBGene00122249"/>
</dbReference>
<feature type="compositionally biased region" description="Basic and acidic residues" evidence="1">
    <location>
        <begin position="50"/>
        <end position="77"/>
    </location>
</feature>
<feature type="chain" id="PRO_5035920518" evidence="2">
    <location>
        <begin position="23"/>
        <end position="175"/>
    </location>
</feature>
<feature type="signal peptide" evidence="2">
    <location>
        <begin position="1"/>
        <end position="22"/>
    </location>
</feature>
<name>A0A8R1DII2_CAEJA</name>
<feature type="region of interest" description="Disordered" evidence="1">
    <location>
        <begin position="19"/>
        <end position="128"/>
    </location>
</feature>
<dbReference type="AlphaFoldDB" id="A0A8R1DII2"/>
<protein>
    <submittedName>
        <fullName evidence="3">Uncharacterized protein</fullName>
    </submittedName>
</protein>
<accession>A0A8R1DII2</accession>
<dbReference type="Proteomes" id="UP000005237">
    <property type="component" value="Unassembled WGS sequence"/>
</dbReference>
<keyword evidence="2" id="KW-0732">Signal</keyword>
<evidence type="ECO:0000256" key="1">
    <source>
        <dbReference type="SAM" id="MobiDB-lite"/>
    </source>
</evidence>